<evidence type="ECO:0000256" key="2">
    <source>
        <dbReference type="ARBA" id="ARBA00023125"/>
    </source>
</evidence>
<dbReference type="GO" id="GO:0003677">
    <property type="term" value="F:DNA binding"/>
    <property type="evidence" value="ECO:0007669"/>
    <property type="project" value="UniProtKB-KW"/>
</dbReference>
<keyword evidence="2" id="KW-0238">DNA-binding</keyword>
<organism evidence="5 6">
    <name type="scientific">Roseateles puraquae</name>
    <dbReference type="NCBI Taxonomy" id="431059"/>
    <lineage>
        <taxon>Bacteria</taxon>
        <taxon>Pseudomonadati</taxon>
        <taxon>Pseudomonadota</taxon>
        <taxon>Betaproteobacteria</taxon>
        <taxon>Burkholderiales</taxon>
        <taxon>Sphaerotilaceae</taxon>
        <taxon>Roseateles</taxon>
    </lineage>
</organism>
<dbReference type="RefSeq" id="WP_088482015.1">
    <property type="nucleotide sequence ID" value="NZ_NISI01000001.1"/>
</dbReference>
<evidence type="ECO:0000256" key="3">
    <source>
        <dbReference type="ARBA" id="ARBA00023163"/>
    </source>
</evidence>
<feature type="domain" description="HTH gntR-type" evidence="4">
    <location>
        <begin position="18"/>
        <end position="86"/>
    </location>
</feature>
<dbReference type="Pfam" id="PF00392">
    <property type="entry name" value="GntR"/>
    <property type="match status" value="1"/>
</dbReference>
<reference evidence="5 6" key="1">
    <citation type="journal article" date="2007" name="Int. J. Syst. Evol. Microbiol.">
        <title>Description of Pelomonas aquatica sp. nov. and Pelomonas puraquae sp. nov., isolated from industrial and haemodialysis water.</title>
        <authorList>
            <person name="Gomila M."/>
            <person name="Bowien B."/>
            <person name="Falsen E."/>
            <person name="Moore E.R."/>
            <person name="Lalucat J."/>
        </authorList>
    </citation>
    <scope>NUCLEOTIDE SEQUENCE [LARGE SCALE GENOMIC DNA]</scope>
    <source>
        <strain evidence="5 6">CCUG 52769</strain>
    </source>
</reference>
<dbReference type="AlphaFoldDB" id="A0A254NCY4"/>
<dbReference type="SMART" id="SM00345">
    <property type="entry name" value="HTH_GNTR"/>
    <property type="match status" value="1"/>
</dbReference>
<evidence type="ECO:0000313" key="6">
    <source>
        <dbReference type="Proteomes" id="UP000197446"/>
    </source>
</evidence>
<protein>
    <submittedName>
        <fullName evidence="5">GntR family transcriptional regulator</fullName>
    </submittedName>
</protein>
<dbReference type="SUPFAM" id="SSF46785">
    <property type="entry name" value="Winged helix' DNA-binding domain"/>
    <property type="match status" value="1"/>
</dbReference>
<dbReference type="InterPro" id="IPR036388">
    <property type="entry name" value="WH-like_DNA-bd_sf"/>
</dbReference>
<dbReference type="InterPro" id="IPR000524">
    <property type="entry name" value="Tscrpt_reg_HTH_GntR"/>
</dbReference>
<dbReference type="PANTHER" id="PTHR38445">
    <property type="entry name" value="HTH-TYPE TRANSCRIPTIONAL REPRESSOR YTRA"/>
    <property type="match status" value="1"/>
</dbReference>
<sequence length="139" mass="14727">MPPSDPTVAFDIQPHQATPIYRQLVEQVQRLVASGRLAPGAELPSVRAVAEAHAINPMTVSKAYSLLEAQGLLACRRGVGMVVAESVTPTSRATERLALLQPALEAVARQAVQLGIRPARALAAFEQALASLDPDKENA</sequence>
<dbReference type="PANTHER" id="PTHR38445:SF7">
    <property type="entry name" value="GNTR-FAMILY TRANSCRIPTIONAL REGULATOR"/>
    <property type="match status" value="1"/>
</dbReference>
<comment type="caution">
    <text evidence="5">The sequence shown here is derived from an EMBL/GenBank/DDBJ whole genome shotgun (WGS) entry which is preliminary data.</text>
</comment>
<accession>A0A254NCY4</accession>
<keyword evidence="1" id="KW-0805">Transcription regulation</keyword>
<dbReference type="CDD" id="cd07377">
    <property type="entry name" value="WHTH_GntR"/>
    <property type="match status" value="1"/>
</dbReference>
<evidence type="ECO:0000259" key="4">
    <source>
        <dbReference type="PROSITE" id="PS50949"/>
    </source>
</evidence>
<dbReference type="EMBL" id="NISI01000001">
    <property type="protein sequence ID" value="OWR05811.1"/>
    <property type="molecule type" value="Genomic_DNA"/>
</dbReference>
<name>A0A254NCY4_9BURK</name>
<dbReference type="InterPro" id="IPR036390">
    <property type="entry name" value="WH_DNA-bd_sf"/>
</dbReference>
<dbReference type="PROSITE" id="PS50949">
    <property type="entry name" value="HTH_GNTR"/>
    <property type="match status" value="1"/>
</dbReference>
<evidence type="ECO:0000256" key="1">
    <source>
        <dbReference type="ARBA" id="ARBA00023015"/>
    </source>
</evidence>
<keyword evidence="6" id="KW-1185">Reference proteome</keyword>
<dbReference type="OrthoDB" id="5296437at2"/>
<dbReference type="Proteomes" id="UP000197446">
    <property type="component" value="Unassembled WGS sequence"/>
</dbReference>
<gene>
    <name evidence="5" type="ORF">CDO81_05040</name>
</gene>
<evidence type="ECO:0000313" key="5">
    <source>
        <dbReference type="EMBL" id="OWR05811.1"/>
    </source>
</evidence>
<proteinExistence type="predicted"/>
<dbReference type="Gene3D" id="1.10.10.10">
    <property type="entry name" value="Winged helix-like DNA-binding domain superfamily/Winged helix DNA-binding domain"/>
    <property type="match status" value="1"/>
</dbReference>
<dbReference type="GO" id="GO:0003700">
    <property type="term" value="F:DNA-binding transcription factor activity"/>
    <property type="evidence" value="ECO:0007669"/>
    <property type="project" value="InterPro"/>
</dbReference>
<keyword evidence="3" id="KW-0804">Transcription</keyword>